<dbReference type="Proteomes" id="UP000298213">
    <property type="component" value="Unassembled WGS sequence"/>
</dbReference>
<protein>
    <recommendedName>
        <fullName evidence="4">SPOR domain-containing protein</fullName>
    </recommendedName>
</protein>
<feature type="chain" id="PRO_5021490743" description="SPOR domain-containing protein" evidence="1">
    <location>
        <begin position="21"/>
        <end position="206"/>
    </location>
</feature>
<dbReference type="OrthoDB" id="7595681at2"/>
<evidence type="ECO:0000313" key="3">
    <source>
        <dbReference type="Proteomes" id="UP000298213"/>
    </source>
</evidence>
<evidence type="ECO:0000313" key="2">
    <source>
        <dbReference type="EMBL" id="TFI60167.1"/>
    </source>
</evidence>
<keyword evidence="3" id="KW-1185">Reference proteome</keyword>
<keyword evidence="1" id="KW-0732">Signal</keyword>
<reference evidence="2 3" key="1">
    <citation type="submission" date="2019-03" db="EMBL/GenBank/DDBJ databases">
        <title>Genome sequence of Sphingomonas sp. 17J27-24.</title>
        <authorList>
            <person name="Kim M."/>
            <person name="Maeng S."/>
            <person name="Sathiyaraj S."/>
        </authorList>
    </citation>
    <scope>NUCLEOTIDE SEQUENCE [LARGE SCALE GENOMIC DNA]</scope>
    <source>
        <strain evidence="2 3">17J27-24</strain>
    </source>
</reference>
<dbReference type="RefSeq" id="WP_135082500.1">
    <property type="nucleotide sequence ID" value="NZ_SPDV01000001.1"/>
</dbReference>
<proteinExistence type="predicted"/>
<gene>
    <name evidence="2" type="ORF">E2493_00160</name>
</gene>
<organism evidence="2 3">
    <name type="scientific">Sphingomonas parva</name>
    <dbReference type="NCBI Taxonomy" id="2555898"/>
    <lineage>
        <taxon>Bacteria</taxon>
        <taxon>Pseudomonadati</taxon>
        <taxon>Pseudomonadota</taxon>
        <taxon>Alphaproteobacteria</taxon>
        <taxon>Sphingomonadales</taxon>
        <taxon>Sphingomonadaceae</taxon>
        <taxon>Sphingomonas</taxon>
    </lineage>
</organism>
<accession>A0A4Y8ZXC5</accession>
<feature type="signal peptide" evidence="1">
    <location>
        <begin position="1"/>
        <end position="20"/>
    </location>
</feature>
<dbReference type="EMBL" id="SPDV01000001">
    <property type="protein sequence ID" value="TFI60167.1"/>
    <property type="molecule type" value="Genomic_DNA"/>
</dbReference>
<sequence>MRTATIILAWWLVTTSAASAAQSSAPAMPSCAGWPSWNSPPGRQWRQANRWRYHSDEEAQIAFQRLTSDSPSPWPDWFVPTQQELPVGTRFKMVLGAYQPPTRPGGFGTFDDILHVEDLRLGLAVKEKWKPLVDRVVTYEVTRPLPVHVGPIGPQLDAQACRLLPGRLSQLEMLVPPDQRMAHLRIVSITLFQPVEKAASTAPPLR</sequence>
<evidence type="ECO:0008006" key="4">
    <source>
        <dbReference type="Google" id="ProtNLM"/>
    </source>
</evidence>
<name>A0A4Y8ZXC5_9SPHN</name>
<comment type="caution">
    <text evidence="2">The sequence shown here is derived from an EMBL/GenBank/DDBJ whole genome shotgun (WGS) entry which is preliminary data.</text>
</comment>
<evidence type="ECO:0000256" key="1">
    <source>
        <dbReference type="SAM" id="SignalP"/>
    </source>
</evidence>
<dbReference type="AlphaFoldDB" id="A0A4Y8ZXC5"/>